<dbReference type="EMBL" id="CM002798">
    <property type="protein sequence ID" value="KZN94309.1"/>
    <property type="molecule type" value="Genomic_DNA"/>
</dbReference>
<dbReference type="Pfam" id="PF00135">
    <property type="entry name" value="COesterase"/>
    <property type="match status" value="1"/>
</dbReference>
<reference evidence="2" key="1">
    <citation type="journal article" date="2014" name="Genome Announc.">
        <title>Complete sequencing and chromosome-scale genome assembly of the industrial progenitor strain P2niaD18 from the penicillin producer Penicillium chrysogenum.</title>
        <authorList>
            <person name="Specht T."/>
            <person name="Dahlmann T.A."/>
            <person name="Zadra I."/>
            <person name="Kurnsteiner H."/>
            <person name="Kuck U."/>
        </authorList>
    </citation>
    <scope>NUCLEOTIDE SEQUENCE [LARGE SCALE GENOMIC DNA]</scope>
    <source>
        <strain evidence="2">P2niaD18</strain>
    </source>
</reference>
<name>A0A167YMK9_PENCH</name>
<dbReference type="GO" id="GO:0017000">
    <property type="term" value="P:antibiotic biosynthetic process"/>
    <property type="evidence" value="ECO:0007669"/>
    <property type="project" value="UniProtKB-ARBA"/>
</dbReference>
<proteinExistence type="predicted"/>
<accession>A0A167YMK9</accession>
<gene>
    <name evidence="2" type="ORF">EN45_045050</name>
</gene>
<organism evidence="2">
    <name type="scientific">Penicillium chrysogenum</name>
    <name type="common">Penicillium notatum</name>
    <dbReference type="NCBI Taxonomy" id="5076"/>
    <lineage>
        <taxon>Eukaryota</taxon>
        <taxon>Fungi</taxon>
        <taxon>Dikarya</taxon>
        <taxon>Ascomycota</taxon>
        <taxon>Pezizomycotina</taxon>
        <taxon>Eurotiomycetes</taxon>
        <taxon>Eurotiomycetidae</taxon>
        <taxon>Eurotiales</taxon>
        <taxon>Aspergillaceae</taxon>
        <taxon>Penicillium</taxon>
        <taxon>Penicillium chrysogenum species complex</taxon>
    </lineage>
</organism>
<dbReference type="InterPro" id="IPR002018">
    <property type="entry name" value="CarbesteraseB"/>
</dbReference>
<dbReference type="Proteomes" id="UP000076449">
    <property type="component" value="Chromosome I"/>
</dbReference>
<sequence>MSGNYFLIPPLPLSTHEGNYKKAIVALGLADVPADERIRALMETPAHELASCLPPSIIAAPAIDGDIVVEYPTFQDLANPNSHQPKGKFWCQELLIGDSQMDGNIIRVLMPGAEVSCAERFIDILETTLQPYPGLANKILQQYSISRDISDDQAFSHILEYFNDIAFFMPTLATAQGWAGKAFVYYFNQGNPWDGPSKGRAGHLLDVVYLFQNFREYLTADQQALSQSMAMDFLKFCHGQSPWRPVQSTRFEEGFHARVFGSRDGCNGDVRDVSYPFGDEGDRRSTLWEGACQASLDELLKVFHLFRGY</sequence>
<dbReference type="InterPro" id="IPR029058">
    <property type="entry name" value="AB_hydrolase_fold"/>
</dbReference>
<evidence type="ECO:0000313" key="2">
    <source>
        <dbReference type="EMBL" id="KZN94309.1"/>
    </source>
</evidence>
<dbReference type="SUPFAM" id="SSF53474">
    <property type="entry name" value="alpha/beta-Hydrolases"/>
    <property type="match status" value="1"/>
</dbReference>
<dbReference type="GO" id="GO:0072330">
    <property type="term" value="P:monocarboxylic acid biosynthetic process"/>
    <property type="evidence" value="ECO:0007669"/>
    <property type="project" value="UniProtKB-ARBA"/>
</dbReference>
<dbReference type="Gene3D" id="3.40.50.1820">
    <property type="entry name" value="alpha/beta hydrolase"/>
    <property type="match status" value="1"/>
</dbReference>
<feature type="domain" description="Carboxylesterase type B" evidence="1">
    <location>
        <begin position="36"/>
        <end position="244"/>
    </location>
</feature>
<protein>
    <recommendedName>
        <fullName evidence="1">Carboxylesterase type B domain-containing protein</fullName>
    </recommendedName>
</protein>
<dbReference type="AlphaFoldDB" id="A0A167YMK9"/>
<evidence type="ECO:0000259" key="1">
    <source>
        <dbReference type="Pfam" id="PF00135"/>
    </source>
</evidence>